<dbReference type="InterPro" id="IPR018076">
    <property type="entry name" value="T2SS_GspF_dom"/>
</dbReference>
<keyword evidence="2" id="KW-1003">Cell membrane</keyword>
<evidence type="ECO:0000256" key="4">
    <source>
        <dbReference type="ARBA" id="ARBA00022989"/>
    </source>
</evidence>
<keyword evidence="4 6" id="KW-1133">Transmembrane helix</keyword>
<feature type="transmembrane region" description="Helical" evidence="6">
    <location>
        <begin position="6"/>
        <end position="28"/>
    </location>
</feature>
<keyword evidence="5 6" id="KW-0472">Membrane</keyword>
<dbReference type="EMBL" id="PUHZ01000025">
    <property type="protein sequence ID" value="PQO42148.1"/>
    <property type="molecule type" value="Genomic_DNA"/>
</dbReference>
<feature type="transmembrane region" description="Helical" evidence="6">
    <location>
        <begin position="116"/>
        <end position="136"/>
    </location>
</feature>
<dbReference type="Proteomes" id="UP000237819">
    <property type="component" value="Unassembled WGS sequence"/>
</dbReference>
<dbReference type="OrthoDB" id="212987at2"/>
<sequence length="325" mass="35562">MSLSIEVVGTFLGISLVLFLSGSLMLWLGRNRAHEFLESSSGKSLGIFTRMFAYMIPIAEESRNKLQGELIKAGHYGRYAAEDYLAVRNAALFAWIIFIAVALVVTMDDGPAAQQFYLIVGSVVLAIIWALPRIILSTTATSRVQRIRHGLPDALDMITMTVTAGMPLQRAIQHVGKEMLNSHADLSCELTILEGQASARSLDYALKEFAKRVDDPDVTALSTLIHHAERLGGNVATAFNEFADSIRETRRQRAEEEGNRTSIKLLFPVIFFLAPPIYVLLLGPAVMELRNFSMQQTAPGGALNQATSTEVISAVPDASVPNGER</sequence>
<gene>
    <name evidence="8" type="ORF">C5Y93_27770</name>
</gene>
<comment type="subcellular location">
    <subcellularLocation>
        <location evidence="1">Cell membrane</location>
        <topology evidence="1">Multi-pass membrane protein</topology>
    </subcellularLocation>
</comment>
<evidence type="ECO:0000256" key="2">
    <source>
        <dbReference type="ARBA" id="ARBA00022475"/>
    </source>
</evidence>
<name>A0A2S8GCG0_9BACT</name>
<reference evidence="8 9" key="1">
    <citation type="submission" date="2018-02" db="EMBL/GenBank/DDBJ databases">
        <title>Comparative genomes isolates from brazilian mangrove.</title>
        <authorList>
            <person name="Araujo J.E."/>
            <person name="Taketani R.G."/>
            <person name="Silva M.C.P."/>
            <person name="Loureco M.V."/>
            <person name="Andreote F.D."/>
        </authorList>
    </citation>
    <scope>NUCLEOTIDE SEQUENCE [LARGE SCALE GENOMIC DNA]</scope>
    <source>
        <strain evidence="8 9">Nap-Phe MGV</strain>
    </source>
</reference>
<feature type="transmembrane region" description="Helical" evidence="6">
    <location>
        <begin position="265"/>
        <end position="287"/>
    </location>
</feature>
<dbReference type="RefSeq" id="WP_105338730.1">
    <property type="nucleotide sequence ID" value="NZ_PUHZ01000025.1"/>
</dbReference>
<evidence type="ECO:0000256" key="1">
    <source>
        <dbReference type="ARBA" id="ARBA00004651"/>
    </source>
</evidence>
<dbReference type="PANTHER" id="PTHR35007">
    <property type="entry name" value="INTEGRAL MEMBRANE PROTEIN-RELATED"/>
    <property type="match status" value="1"/>
</dbReference>
<protein>
    <recommendedName>
        <fullName evidence="7">Type II secretion system protein GspF domain-containing protein</fullName>
    </recommendedName>
</protein>
<keyword evidence="3 6" id="KW-0812">Transmembrane</keyword>
<organism evidence="8 9">
    <name type="scientific">Blastopirellula marina</name>
    <dbReference type="NCBI Taxonomy" id="124"/>
    <lineage>
        <taxon>Bacteria</taxon>
        <taxon>Pseudomonadati</taxon>
        <taxon>Planctomycetota</taxon>
        <taxon>Planctomycetia</taxon>
        <taxon>Pirellulales</taxon>
        <taxon>Pirellulaceae</taxon>
        <taxon>Blastopirellula</taxon>
    </lineage>
</organism>
<dbReference type="GO" id="GO:0005886">
    <property type="term" value="C:plasma membrane"/>
    <property type="evidence" value="ECO:0007669"/>
    <property type="project" value="UniProtKB-SubCell"/>
</dbReference>
<feature type="domain" description="Type II secretion system protein GspF" evidence="7">
    <location>
        <begin position="155"/>
        <end position="282"/>
    </location>
</feature>
<evidence type="ECO:0000256" key="5">
    <source>
        <dbReference type="ARBA" id="ARBA00023136"/>
    </source>
</evidence>
<dbReference type="AlphaFoldDB" id="A0A2S8GCG0"/>
<feature type="transmembrane region" description="Helical" evidence="6">
    <location>
        <begin position="85"/>
        <end position="104"/>
    </location>
</feature>
<accession>A0A2S8GCG0</accession>
<dbReference type="Pfam" id="PF00482">
    <property type="entry name" value="T2SSF"/>
    <property type="match status" value="1"/>
</dbReference>
<comment type="caution">
    <text evidence="8">The sequence shown here is derived from an EMBL/GenBank/DDBJ whole genome shotgun (WGS) entry which is preliminary data.</text>
</comment>
<evidence type="ECO:0000313" key="8">
    <source>
        <dbReference type="EMBL" id="PQO42148.1"/>
    </source>
</evidence>
<evidence type="ECO:0000313" key="9">
    <source>
        <dbReference type="Proteomes" id="UP000237819"/>
    </source>
</evidence>
<evidence type="ECO:0000256" key="3">
    <source>
        <dbReference type="ARBA" id="ARBA00022692"/>
    </source>
</evidence>
<evidence type="ECO:0000259" key="7">
    <source>
        <dbReference type="Pfam" id="PF00482"/>
    </source>
</evidence>
<dbReference type="PANTHER" id="PTHR35007:SF2">
    <property type="entry name" value="PILUS ASSEMBLE PROTEIN"/>
    <property type="match status" value="1"/>
</dbReference>
<proteinExistence type="predicted"/>
<evidence type="ECO:0000256" key="6">
    <source>
        <dbReference type="SAM" id="Phobius"/>
    </source>
</evidence>